<reference evidence="2" key="1">
    <citation type="submission" date="2022-11" db="UniProtKB">
        <authorList>
            <consortium name="WormBaseParasite"/>
        </authorList>
    </citation>
    <scope>IDENTIFICATION</scope>
</reference>
<protein>
    <submittedName>
        <fullName evidence="2">Uncharacterized protein</fullName>
    </submittedName>
</protein>
<proteinExistence type="predicted"/>
<sequence>MGKEVKPTKCDVDPKGNWKQCETAVLSTQFTCLCLKRIEAVNVQSWIDVFIIFNANCKGSCMKMFKELETKRKNNIIRNLTDCLERRAKSPGVCLLTAIPERPVKGSC</sequence>
<name>A0A915JHM6_ROMCU</name>
<dbReference type="WBParaSite" id="nRc.2.0.1.t25635-RA">
    <property type="protein sequence ID" value="nRc.2.0.1.t25635-RA"/>
    <property type="gene ID" value="nRc.2.0.1.g25635"/>
</dbReference>
<accession>A0A915JHM6</accession>
<organism evidence="1 2">
    <name type="scientific">Romanomermis culicivorax</name>
    <name type="common">Nematode worm</name>
    <dbReference type="NCBI Taxonomy" id="13658"/>
    <lineage>
        <taxon>Eukaryota</taxon>
        <taxon>Metazoa</taxon>
        <taxon>Ecdysozoa</taxon>
        <taxon>Nematoda</taxon>
        <taxon>Enoplea</taxon>
        <taxon>Dorylaimia</taxon>
        <taxon>Mermithida</taxon>
        <taxon>Mermithoidea</taxon>
        <taxon>Mermithidae</taxon>
        <taxon>Romanomermis</taxon>
    </lineage>
</organism>
<dbReference type="Proteomes" id="UP000887565">
    <property type="component" value="Unplaced"/>
</dbReference>
<evidence type="ECO:0000313" key="2">
    <source>
        <dbReference type="WBParaSite" id="nRc.2.0.1.t25635-RA"/>
    </source>
</evidence>
<evidence type="ECO:0000313" key="1">
    <source>
        <dbReference type="Proteomes" id="UP000887565"/>
    </source>
</evidence>
<dbReference type="AlphaFoldDB" id="A0A915JHM6"/>
<keyword evidence="1" id="KW-1185">Reference proteome</keyword>